<dbReference type="GO" id="GO:0020037">
    <property type="term" value="F:heme binding"/>
    <property type="evidence" value="ECO:0007669"/>
    <property type="project" value="InterPro"/>
</dbReference>
<evidence type="ECO:0000256" key="6">
    <source>
        <dbReference type="ARBA" id="ARBA00023004"/>
    </source>
</evidence>
<dbReference type="AlphaFoldDB" id="A0A5M8PT66"/>
<dbReference type="PANTHER" id="PTHR24305:SF107">
    <property type="entry name" value="P450, PUTATIVE (EUROFUNG)-RELATED"/>
    <property type="match status" value="1"/>
</dbReference>
<dbReference type="SUPFAM" id="SSF48264">
    <property type="entry name" value="Cytochrome P450"/>
    <property type="match status" value="1"/>
</dbReference>
<keyword evidence="5" id="KW-0560">Oxidoreductase</keyword>
<keyword evidence="6 8" id="KW-0408">Iron</keyword>
<evidence type="ECO:0000256" key="9">
    <source>
        <dbReference type="SAM" id="Phobius"/>
    </source>
</evidence>
<dbReference type="InterPro" id="IPR036396">
    <property type="entry name" value="Cyt_P450_sf"/>
</dbReference>
<reference evidence="10 11" key="1">
    <citation type="submission" date="2019-09" db="EMBL/GenBank/DDBJ databases">
        <title>The hologenome of the rock-dwelling lichen Lasallia pustulata.</title>
        <authorList>
            <person name="Greshake Tzovaras B."/>
            <person name="Segers F."/>
            <person name="Bicker A."/>
            <person name="Dal Grande F."/>
            <person name="Otte J."/>
            <person name="Hankeln T."/>
            <person name="Schmitt I."/>
            <person name="Ebersberger I."/>
        </authorList>
    </citation>
    <scope>NUCLEOTIDE SEQUENCE [LARGE SCALE GENOMIC DNA]</scope>
    <source>
        <strain evidence="10">A1-1</strain>
    </source>
</reference>
<keyword evidence="7 10" id="KW-0503">Monooxygenase</keyword>
<organism evidence="10 11">
    <name type="scientific">Lasallia pustulata</name>
    <dbReference type="NCBI Taxonomy" id="136370"/>
    <lineage>
        <taxon>Eukaryota</taxon>
        <taxon>Fungi</taxon>
        <taxon>Dikarya</taxon>
        <taxon>Ascomycota</taxon>
        <taxon>Pezizomycotina</taxon>
        <taxon>Lecanoromycetes</taxon>
        <taxon>OSLEUM clade</taxon>
        <taxon>Umbilicariomycetidae</taxon>
        <taxon>Umbilicariales</taxon>
        <taxon>Umbilicariaceae</taxon>
        <taxon>Lasallia</taxon>
    </lineage>
</organism>
<comment type="cofactor">
    <cofactor evidence="1 8">
        <name>heme</name>
        <dbReference type="ChEBI" id="CHEBI:30413"/>
    </cofactor>
</comment>
<dbReference type="InterPro" id="IPR002401">
    <property type="entry name" value="Cyt_P450_E_grp-I"/>
</dbReference>
<dbReference type="Pfam" id="PF00067">
    <property type="entry name" value="p450"/>
    <property type="match status" value="1"/>
</dbReference>
<accession>A0A5M8PT66</accession>
<feature type="binding site" description="axial binding residue" evidence="8">
    <location>
        <position position="482"/>
    </location>
    <ligand>
        <name>heme</name>
        <dbReference type="ChEBI" id="CHEBI:30413"/>
    </ligand>
    <ligandPart>
        <name>Fe</name>
        <dbReference type="ChEBI" id="CHEBI:18248"/>
    </ligandPart>
</feature>
<evidence type="ECO:0000256" key="7">
    <source>
        <dbReference type="ARBA" id="ARBA00023033"/>
    </source>
</evidence>
<dbReference type="PRINTS" id="PR00463">
    <property type="entry name" value="EP450I"/>
</dbReference>
<dbReference type="GO" id="GO:0004497">
    <property type="term" value="F:monooxygenase activity"/>
    <property type="evidence" value="ECO:0007669"/>
    <property type="project" value="UniProtKB-KW"/>
</dbReference>
<proteinExistence type="predicted"/>
<dbReference type="EMBL" id="VXIT01000006">
    <property type="protein sequence ID" value="KAA6411886.1"/>
    <property type="molecule type" value="Genomic_DNA"/>
</dbReference>
<dbReference type="OrthoDB" id="10029320at2759"/>
<keyword evidence="4 8" id="KW-0479">Metal-binding</keyword>
<dbReference type="Gene3D" id="1.10.630.10">
    <property type="entry name" value="Cytochrome P450"/>
    <property type="match status" value="1"/>
</dbReference>
<dbReference type="InterPro" id="IPR001128">
    <property type="entry name" value="Cyt_P450"/>
</dbReference>
<dbReference type="PRINTS" id="PR00385">
    <property type="entry name" value="P450"/>
</dbReference>
<dbReference type="Proteomes" id="UP000324767">
    <property type="component" value="Unassembled WGS sequence"/>
</dbReference>
<dbReference type="PANTHER" id="PTHR24305">
    <property type="entry name" value="CYTOCHROME P450"/>
    <property type="match status" value="1"/>
</dbReference>
<keyword evidence="9" id="KW-0812">Transmembrane</keyword>
<keyword evidence="9" id="KW-1133">Transmembrane helix</keyword>
<evidence type="ECO:0000313" key="10">
    <source>
        <dbReference type="EMBL" id="KAA6411886.1"/>
    </source>
</evidence>
<evidence type="ECO:0000256" key="4">
    <source>
        <dbReference type="ARBA" id="ARBA00022723"/>
    </source>
</evidence>
<dbReference type="GO" id="GO:0005506">
    <property type="term" value="F:iron ion binding"/>
    <property type="evidence" value="ECO:0007669"/>
    <property type="project" value="InterPro"/>
</dbReference>
<feature type="transmembrane region" description="Helical" evidence="9">
    <location>
        <begin position="12"/>
        <end position="33"/>
    </location>
</feature>
<evidence type="ECO:0000313" key="11">
    <source>
        <dbReference type="Proteomes" id="UP000324767"/>
    </source>
</evidence>
<keyword evidence="3 8" id="KW-0349">Heme</keyword>
<comment type="caution">
    <text evidence="10">The sequence shown here is derived from an EMBL/GenBank/DDBJ whole genome shotgun (WGS) entry which is preliminary data.</text>
</comment>
<evidence type="ECO:0000256" key="3">
    <source>
        <dbReference type="ARBA" id="ARBA00022617"/>
    </source>
</evidence>
<sequence>MAYHILDLGHYRLYLAIIVVAVSVLARFLVSLYKTRRAFLRLKQQGLCMPPYNPLFGHLLEVQSILSKIPSDAHPLYLPDQLRRKYPDMGRVFYLDMWPFSTPILFAESPSAAYQLIQEHQHPKADPVRKFMYPLTKNKDLVTMEGQSWKDWRAVFNPGFSANHLTKLVPRLLKAVSTYSDILAEHAQAKDMFYLERITIGMTMDVIGIVTLDTHFNAQKTDNDFVSALREQILWLPSGSQLNPLQRLHPLRPFAQWYYNRRMDRYLSREIDTCFTSRRELNHTNGPSGDKSNAIISLALDRYLEKQPASASVSKLDASFKESAIYQLKGLILAGHGTTSNTLCFIYHLLSTNLSSLQRIREEHDNVLGSDTDKTSSVIVGRPHILNQLPYTLAVIKESLRLFPADSSPRRGSIGFSLTEDDRQYPTEGCMVWTVHQALHRDPRYWPQPDTFIPERWLTTEDDPLHPVKGAWRPFEFGPRNCIGQELSVLEMKLALVMTIRKFDFSARFEEWEEIHRRSGPKTVNGERAYHSLDGTSRPRNGFPCRVTLRG</sequence>
<dbReference type="InterPro" id="IPR050121">
    <property type="entry name" value="Cytochrome_P450_monoxygenase"/>
</dbReference>
<protein>
    <submittedName>
        <fullName evidence="10">VerA monooxygenase</fullName>
    </submittedName>
</protein>
<keyword evidence="9" id="KW-0472">Membrane</keyword>
<dbReference type="CDD" id="cd11051">
    <property type="entry name" value="CYP59-like"/>
    <property type="match status" value="1"/>
</dbReference>
<evidence type="ECO:0000256" key="2">
    <source>
        <dbReference type="ARBA" id="ARBA00005179"/>
    </source>
</evidence>
<evidence type="ECO:0000256" key="5">
    <source>
        <dbReference type="ARBA" id="ARBA00023002"/>
    </source>
</evidence>
<gene>
    <name evidence="10" type="ORF">FRX48_04036</name>
</gene>
<name>A0A5M8PT66_9LECA</name>
<evidence type="ECO:0000256" key="1">
    <source>
        <dbReference type="ARBA" id="ARBA00001971"/>
    </source>
</evidence>
<dbReference type="GO" id="GO:0016705">
    <property type="term" value="F:oxidoreductase activity, acting on paired donors, with incorporation or reduction of molecular oxygen"/>
    <property type="evidence" value="ECO:0007669"/>
    <property type="project" value="InterPro"/>
</dbReference>
<comment type="pathway">
    <text evidence="2">Secondary metabolite biosynthesis.</text>
</comment>
<evidence type="ECO:0000256" key="8">
    <source>
        <dbReference type="PIRSR" id="PIRSR602401-1"/>
    </source>
</evidence>